<name>A0A139PQC0_STRMT</name>
<dbReference type="InterPro" id="IPR050748">
    <property type="entry name" value="Glycosyltrans_8_dom-fam"/>
</dbReference>
<dbReference type="Pfam" id="PF01501">
    <property type="entry name" value="Glyco_transf_8"/>
    <property type="match status" value="1"/>
</dbReference>
<evidence type="ECO:0000256" key="3">
    <source>
        <dbReference type="ARBA" id="ARBA00022723"/>
    </source>
</evidence>
<dbReference type="GO" id="GO:0046872">
    <property type="term" value="F:metal ion binding"/>
    <property type="evidence" value="ECO:0007669"/>
    <property type="project" value="UniProtKB-KW"/>
</dbReference>
<dbReference type="InterPro" id="IPR002495">
    <property type="entry name" value="Glyco_trans_8"/>
</dbReference>
<protein>
    <submittedName>
        <fullName evidence="4">Glycosyl transferase, family 8</fullName>
    </submittedName>
</protein>
<dbReference type="InterPro" id="IPR029044">
    <property type="entry name" value="Nucleotide-diphossugar_trans"/>
</dbReference>
<reference evidence="4 5" key="1">
    <citation type="submission" date="2016-01" db="EMBL/GenBank/DDBJ databases">
        <title>Highly variable Streptococcus oralis are common among viridans streptococci isolated from primates.</title>
        <authorList>
            <person name="Denapaite D."/>
            <person name="Rieger M."/>
            <person name="Koendgen S."/>
            <person name="Brueckner R."/>
            <person name="Ochigava I."/>
            <person name="Kappeler P."/>
            <person name="Maetz-Rensing K."/>
            <person name="Leendertz F."/>
            <person name="Hakenbeck R."/>
        </authorList>
    </citation>
    <scope>NUCLEOTIDE SEQUENCE [LARGE SCALE GENOMIC DNA]</scope>
    <source>
        <strain evidence="4 5">DD26</strain>
    </source>
</reference>
<accession>A0A139PQC0</accession>
<organism evidence="4 5">
    <name type="scientific">Streptococcus mitis</name>
    <dbReference type="NCBI Taxonomy" id="28037"/>
    <lineage>
        <taxon>Bacteria</taxon>
        <taxon>Bacillati</taxon>
        <taxon>Bacillota</taxon>
        <taxon>Bacilli</taxon>
        <taxon>Lactobacillales</taxon>
        <taxon>Streptococcaceae</taxon>
        <taxon>Streptococcus</taxon>
        <taxon>Streptococcus mitis group</taxon>
    </lineage>
</organism>
<evidence type="ECO:0000256" key="1">
    <source>
        <dbReference type="ARBA" id="ARBA00022676"/>
    </source>
</evidence>
<keyword evidence="2 4" id="KW-0808">Transferase</keyword>
<proteinExistence type="predicted"/>
<evidence type="ECO:0000313" key="5">
    <source>
        <dbReference type="Proteomes" id="UP000070458"/>
    </source>
</evidence>
<dbReference type="EMBL" id="LQOD01000311">
    <property type="protein sequence ID" value="KXT92192.1"/>
    <property type="molecule type" value="Genomic_DNA"/>
</dbReference>
<dbReference type="CDD" id="cd04194">
    <property type="entry name" value="GT8_A4GalT_like"/>
    <property type="match status" value="1"/>
</dbReference>
<dbReference type="PANTHER" id="PTHR13778">
    <property type="entry name" value="GLYCOSYLTRANSFERASE 8 DOMAIN-CONTAINING PROTEIN"/>
    <property type="match status" value="1"/>
</dbReference>
<dbReference type="SUPFAM" id="SSF53448">
    <property type="entry name" value="Nucleotide-diphospho-sugar transferases"/>
    <property type="match status" value="1"/>
</dbReference>
<dbReference type="OrthoDB" id="796510at2"/>
<sequence>MNKATFVLAGDYGYIRYIEATLKSVCYHHDNCKVYIMNSDIPQEWFIGIRKRLKCRNSELVDIKLTGDAISKEWKMAPHGGHINYMTFARYLIPQFVEEEKVLYLDSDVIVTRNLNDLFKIELGNHLVAAAKVVFGLEDYFNAGVLLINNKLWKEENVQKQCIEITNREHETLPEADQTVLNRVCEGRYIVLDDTYNFQIGYDRLAEQRKQYFILEKSINPLPAIIHYLSESKPWNLYSFCRLRDVWWKYSLLDWSEIIAHEIPKTVKSVLIMTHSQELEQIEVLVEELSEYTFNIMALTLMGDKLGSLRRYENVRLHPALLEWNINRLIRECDIYLDINHGEKNQEVIEKVKESGKLILSFENTANEYYTDKVFNLSEIEQMIEYIKSV</sequence>
<comment type="caution">
    <text evidence="4">The sequence shown here is derived from an EMBL/GenBank/DDBJ whole genome shotgun (WGS) entry which is preliminary data.</text>
</comment>
<dbReference type="PANTHER" id="PTHR13778:SF47">
    <property type="entry name" value="LIPOPOLYSACCHARIDE 1,3-GALACTOSYLTRANSFERASE"/>
    <property type="match status" value="1"/>
</dbReference>
<keyword evidence="3" id="KW-0479">Metal-binding</keyword>
<dbReference type="AlphaFoldDB" id="A0A139PQC0"/>
<dbReference type="Proteomes" id="UP000070458">
    <property type="component" value="Unassembled WGS sequence"/>
</dbReference>
<keyword evidence="1" id="KW-0328">Glycosyltransferase</keyword>
<dbReference type="GO" id="GO:0016757">
    <property type="term" value="F:glycosyltransferase activity"/>
    <property type="evidence" value="ECO:0007669"/>
    <property type="project" value="UniProtKB-KW"/>
</dbReference>
<dbReference type="Gene3D" id="3.90.550.10">
    <property type="entry name" value="Spore Coat Polysaccharide Biosynthesis Protein SpsA, Chain A"/>
    <property type="match status" value="1"/>
</dbReference>
<gene>
    <name evidence="4" type="ORF">SMIDD26_01342</name>
</gene>
<dbReference type="PATRIC" id="fig|28037.233.peg.1577"/>
<dbReference type="RefSeq" id="WP_061439679.1">
    <property type="nucleotide sequence ID" value="NZ_KQ970288.1"/>
</dbReference>
<evidence type="ECO:0000256" key="2">
    <source>
        <dbReference type="ARBA" id="ARBA00022679"/>
    </source>
</evidence>
<evidence type="ECO:0000313" key="4">
    <source>
        <dbReference type="EMBL" id="KXT92192.1"/>
    </source>
</evidence>